<dbReference type="GO" id="GO:0005576">
    <property type="term" value="C:extracellular region"/>
    <property type="evidence" value="ECO:0007669"/>
    <property type="project" value="UniProtKB-SubCell"/>
</dbReference>
<evidence type="ECO:0000256" key="7">
    <source>
        <dbReference type="ARBA" id="ARBA00022692"/>
    </source>
</evidence>
<keyword evidence="7 24" id="KW-0812">Transmembrane</keyword>
<dbReference type="GO" id="GO:0015036">
    <property type="term" value="F:disulfide oxidoreductase activity"/>
    <property type="evidence" value="ECO:0007669"/>
    <property type="project" value="TreeGrafter"/>
</dbReference>
<comment type="subcellular location">
    <subcellularLocation>
        <location evidence="1">Endoplasmic reticulum membrane</location>
        <topology evidence="1">Single-pass type I membrane protein</topology>
    </subcellularLocation>
    <subcellularLocation>
        <location evidence="2">Mitochondrion membrane</location>
        <topology evidence="2">Single-pass type I membrane protein</topology>
    </subcellularLocation>
    <subcellularLocation>
        <location evidence="3">Secreted</location>
    </subcellularLocation>
</comment>
<feature type="domain" description="Thioredoxin" evidence="26">
    <location>
        <begin position="21"/>
        <end position="130"/>
    </location>
</feature>
<sequence>MEISGKWCLPAAAVLLVLCASAAGARNKVVDLNEDNWEQMLQDEWMVEFYAPWCPACRALEPIWNEFSTWSDDLGVKIAKVDVTTSPGLSGRFIVTALPTIYHVLNGEFRQYHGTRDKESFMSFIENKKWEKLEAIPSWKSPASFHMGATAYFFKLSQLLRAVHNRLMEEYGLPTWGSYLIFAVATIVLGALLGLIMVCIIDYFYPCKPSDARYKDVTGIRKDLDELDRGDVDDLVDEEGSQSSHDERYSKSSSGAEDDEEEEKESGSTPPSPGTPGKARQRRARKAD</sequence>
<accession>A0AAV7X5I5</accession>
<evidence type="ECO:0000256" key="3">
    <source>
        <dbReference type="ARBA" id="ARBA00004613"/>
    </source>
</evidence>
<keyword evidence="17" id="KW-0676">Redox-active center</keyword>
<dbReference type="InterPro" id="IPR036249">
    <property type="entry name" value="Thioredoxin-like_sf"/>
</dbReference>
<dbReference type="GO" id="GO:0005789">
    <property type="term" value="C:endoplasmic reticulum membrane"/>
    <property type="evidence" value="ECO:0007669"/>
    <property type="project" value="UniProtKB-SubCell"/>
</dbReference>
<evidence type="ECO:0000256" key="20">
    <source>
        <dbReference type="ARBA" id="ARBA00072260"/>
    </source>
</evidence>
<keyword evidence="10" id="KW-0249">Electron transport</keyword>
<proteinExistence type="predicted"/>
<dbReference type="InterPro" id="IPR052454">
    <property type="entry name" value="TMX_domain-containing"/>
</dbReference>
<name>A0AAV7X5I5_9NEOP</name>
<feature type="chain" id="PRO_5043787415" description="Thioredoxin-related transmembrane protein 1" evidence="25">
    <location>
        <begin position="25"/>
        <end position="288"/>
    </location>
</feature>
<reference evidence="27" key="1">
    <citation type="submission" date="2022-12" db="EMBL/GenBank/DDBJ databases">
        <title>Chromosome-level genome assembly of the bean flower thrips Megalurothrips usitatus.</title>
        <authorList>
            <person name="Ma L."/>
            <person name="Liu Q."/>
            <person name="Li H."/>
            <person name="Cai W."/>
        </authorList>
    </citation>
    <scope>NUCLEOTIDE SEQUENCE</scope>
    <source>
        <strain evidence="27">Cailab_2022a</strain>
    </source>
</reference>
<evidence type="ECO:0000313" key="27">
    <source>
        <dbReference type="EMBL" id="KAJ1521158.1"/>
    </source>
</evidence>
<dbReference type="CDD" id="cd02994">
    <property type="entry name" value="PDI_a_TMX"/>
    <property type="match status" value="1"/>
</dbReference>
<gene>
    <name evidence="27" type="ORF">ONE63_002853</name>
</gene>
<keyword evidence="28" id="KW-1185">Reference proteome</keyword>
<evidence type="ECO:0000256" key="13">
    <source>
        <dbReference type="ARBA" id="ARBA00023136"/>
    </source>
</evidence>
<dbReference type="Proteomes" id="UP001075354">
    <property type="component" value="Chromosome 13"/>
</dbReference>
<evidence type="ECO:0000256" key="9">
    <source>
        <dbReference type="ARBA" id="ARBA00022824"/>
    </source>
</evidence>
<comment type="subunit">
    <text evidence="19">Interacts with ATP2A2.</text>
</comment>
<evidence type="ECO:0000256" key="12">
    <source>
        <dbReference type="ARBA" id="ARBA00023128"/>
    </source>
</evidence>
<keyword evidence="8 25" id="KW-0732">Signal</keyword>
<keyword evidence="12" id="KW-0496">Mitochondrion</keyword>
<evidence type="ECO:0000256" key="4">
    <source>
        <dbReference type="ARBA" id="ARBA00022448"/>
    </source>
</evidence>
<keyword evidence="15" id="KW-1015">Disulfide bond</keyword>
<feature type="signal peptide" evidence="25">
    <location>
        <begin position="1"/>
        <end position="24"/>
    </location>
</feature>
<dbReference type="InterPro" id="IPR013766">
    <property type="entry name" value="Thioredoxin_domain"/>
</dbReference>
<keyword evidence="4" id="KW-0813">Transport</keyword>
<feature type="transmembrane region" description="Helical" evidence="24">
    <location>
        <begin position="176"/>
        <end position="205"/>
    </location>
</feature>
<keyword evidence="5" id="KW-0964">Secreted</keyword>
<protein>
    <recommendedName>
        <fullName evidence="20">Thioredoxin-related transmembrane protein 1</fullName>
    </recommendedName>
    <alternativeName>
        <fullName evidence="22">Protein disulfide-isomerase TMX1</fullName>
    </alternativeName>
    <alternativeName>
        <fullName evidence="21">Thioredoxin domain-containing protein 1</fullName>
    </alternativeName>
</protein>
<dbReference type="EMBL" id="JAPTSV010000013">
    <property type="protein sequence ID" value="KAJ1521158.1"/>
    <property type="molecule type" value="Genomic_DNA"/>
</dbReference>
<evidence type="ECO:0000256" key="1">
    <source>
        <dbReference type="ARBA" id="ARBA00004115"/>
    </source>
</evidence>
<evidence type="ECO:0000256" key="11">
    <source>
        <dbReference type="ARBA" id="ARBA00022989"/>
    </source>
</evidence>
<dbReference type="PROSITE" id="PS51352">
    <property type="entry name" value="THIOREDOXIN_2"/>
    <property type="match status" value="1"/>
</dbReference>
<dbReference type="AlphaFoldDB" id="A0AAV7X5I5"/>
<dbReference type="GO" id="GO:0003756">
    <property type="term" value="F:protein disulfide isomerase activity"/>
    <property type="evidence" value="ECO:0007669"/>
    <property type="project" value="UniProtKB-ARBA"/>
</dbReference>
<dbReference type="Pfam" id="PF00085">
    <property type="entry name" value="Thioredoxin"/>
    <property type="match status" value="1"/>
</dbReference>
<dbReference type="InterPro" id="IPR017937">
    <property type="entry name" value="Thioredoxin_CS"/>
</dbReference>
<evidence type="ECO:0000256" key="18">
    <source>
        <dbReference type="ARBA" id="ARBA00023288"/>
    </source>
</evidence>
<evidence type="ECO:0000256" key="8">
    <source>
        <dbReference type="ARBA" id="ARBA00022729"/>
    </source>
</evidence>
<organism evidence="27 28">
    <name type="scientific">Megalurothrips usitatus</name>
    <name type="common">bean blossom thrips</name>
    <dbReference type="NCBI Taxonomy" id="439358"/>
    <lineage>
        <taxon>Eukaryota</taxon>
        <taxon>Metazoa</taxon>
        <taxon>Ecdysozoa</taxon>
        <taxon>Arthropoda</taxon>
        <taxon>Hexapoda</taxon>
        <taxon>Insecta</taxon>
        <taxon>Pterygota</taxon>
        <taxon>Neoptera</taxon>
        <taxon>Paraneoptera</taxon>
        <taxon>Thysanoptera</taxon>
        <taxon>Terebrantia</taxon>
        <taxon>Thripoidea</taxon>
        <taxon>Thripidae</taxon>
        <taxon>Megalurothrips</taxon>
    </lineage>
</organism>
<evidence type="ECO:0000256" key="22">
    <source>
        <dbReference type="ARBA" id="ARBA00076905"/>
    </source>
</evidence>
<keyword evidence="9" id="KW-0256">Endoplasmic reticulum</keyword>
<keyword evidence="16" id="KW-0413">Isomerase</keyword>
<evidence type="ECO:0000256" key="6">
    <source>
        <dbReference type="ARBA" id="ARBA00022553"/>
    </source>
</evidence>
<evidence type="ECO:0000256" key="2">
    <source>
        <dbReference type="ARBA" id="ARBA00004583"/>
    </source>
</evidence>
<keyword evidence="14" id="KW-0564">Palmitate</keyword>
<keyword evidence="18" id="KW-0449">Lipoprotein</keyword>
<keyword evidence="6" id="KW-0597">Phosphoprotein</keyword>
<feature type="compositionally biased region" description="Basic residues" evidence="23">
    <location>
        <begin position="279"/>
        <end position="288"/>
    </location>
</feature>
<dbReference type="PROSITE" id="PS00194">
    <property type="entry name" value="THIOREDOXIN_1"/>
    <property type="match status" value="1"/>
</dbReference>
<evidence type="ECO:0000256" key="15">
    <source>
        <dbReference type="ARBA" id="ARBA00023157"/>
    </source>
</evidence>
<dbReference type="GO" id="GO:0031966">
    <property type="term" value="C:mitochondrial membrane"/>
    <property type="evidence" value="ECO:0007669"/>
    <property type="project" value="UniProtKB-SubCell"/>
</dbReference>
<evidence type="ECO:0000256" key="5">
    <source>
        <dbReference type="ARBA" id="ARBA00022525"/>
    </source>
</evidence>
<dbReference type="SUPFAM" id="SSF52833">
    <property type="entry name" value="Thioredoxin-like"/>
    <property type="match status" value="1"/>
</dbReference>
<evidence type="ECO:0000256" key="16">
    <source>
        <dbReference type="ARBA" id="ARBA00023235"/>
    </source>
</evidence>
<evidence type="ECO:0000256" key="17">
    <source>
        <dbReference type="ARBA" id="ARBA00023284"/>
    </source>
</evidence>
<evidence type="ECO:0000256" key="14">
    <source>
        <dbReference type="ARBA" id="ARBA00023139"/>
    </source>
</evidence>
<evidence type="ECO:0000256" key="25">
    <source>
        <dbReference type="SAM" id="SignalP"/>
    </source>
</evidence>
<dbReference type="PANTHER" id="PTHR46107">
    <property type="entry name" value="DUMPY: SHORTER THAN WILD-TYPE"/>
    <property type="match status" value="1"/>
</dbReference>
<dbReference type="Gene3D" id="3.40.30.10">
    <property type="entry name" value="Glutaredoxin"/>
    <property type="match status" value="1"/>
</dbReference>
<keyword evidence="11 24" id="KW-1133">Transmembrane helix</keyword>
<dbReference type="FunFam" id="3.40.30.10:FF:000117">
    <property type="entry name" value="thioredoxin-related transmembrane protein 1"/>
    <property type="match status" value="1"/>
</dbReference>
<keyword evidence="13 24" id="KW-0472">Membrane</keyword>
<evidence type="ECO:0000256" key="21">
    <source>
        <dbReference type="ARBA" id="ARBA00075863"/>
    </source>
</evidence>
<evidence type="ECO:0000256" key="23">
    <source>
        <dbReference type="SAM" id="MobiDB-lite"/>
    </source>
</evidence>
<evidence type="ECO:0000313" key="28">
    <source>
        <dbReference type="Proteomes" id="UP001075354"/>
    </source>
</evidence>
<evidence type="ECO:0000256" key="19">
    <source>
        <dbReference type="ARBA" id="ARBA00062962"/>
    </source>
</evidence>
<dbReference type="PANTHER" id="PTHR46107:SF3">
    <property type="entry name" value="THIOREDOXIN DOMAIN-CONTAINING PROTEIN"/>
    <property type="match status" value="1"/>
</dbReference>
<evidence type="ECO:0000256" key="10">
    <source>
        <dbReference type="ARBA" id="ARBA00022982"/>
    </source>
</evidence>
<feature type="region of interest" description="Disordered" evidence="23">
    <location>
        <begin position="231"/>
        <end position="288"/>
    </location>
</feature>
<evidence type="ECO:0000256" key="24">
    <source>
        <dbReference type="SAM" id="Phobius"/>
    </source>
</evidence>
<comment type="caution">
    <text evidence="27">The sequence shown here is derived from an EMBL/GenBank/DDBJ whole genome shotgun (WGS) entry which is preliminary data.</text>
</comment>
<evidence type="ECO:0000259" key="26">
    <source>
        <dbReference type="PROSITE" id="PS51352"/>
    </source>
</evidence>